<evidence type="ECO:0000313" key="3">
    <source>
        <dbReference type="EMBL" id="NEK53617.1"/>
    </source>
</evidence>
<dbReference type="GO" id="GO:0003676">
    <property type="term" value="F:nucleic acid binding"/>
    <property type="evidence" value="ECO:0007669"/>
    <property type="project" value="InterPro"/>
</dbReference>
<dbReference type="Proteomes" id="UP000471409">
    <property type="component" value="Unassembled WGS sequence"/>
</dbReference>
<dbReference type="RefSeq" id="WP_164000292.1">
    <property type="nucleotide sequence ID" value="NZ_JARXWA010000024.1"/>
</dbReference>
<dbReference type="Gene3D" id="3.30.420.10">
    <property type="entry name" value="Ribonuclease H-like superfamily/Ribonuclease H"/>
    <property type="match status" value="1"/>
</dbReference>
<dbReference type="AlphaFoldDB" id="A0A6P0DMQ4"/>
<feature type="compositionally biased region" description="Basic and acidic residues" evidence="1">
    <location>
        <begin position="711"/>
        <end position="727"/>
    </location>
</feature>
<dbReference type="InterPro" id="IPR015378">
    <property type="entry name" value="Transposase-like_Mu_C"/>
</dbReference>
<gene>
    <name evidence="3" type="ORF">GUK36_29890</name>
</gene>
<evidence type="ECO:0000313" key="4">
    <source>
        <dbReference type="Proteomes" id="UP000471409"/>
    </source>
</evidence>
<comment type="caution">
    <text evidence="3">The sequence shown here is derived from an EMBL/GenBank/DDBJ whole genome shotgun (WGS) entry which is preliminary data.</text>
</comment>
<evidence type="ECO:0000256" key="1">
    <source>
        <dbReference type="SAM" id="MobiDB-lite"/>
    </source>
</evidence>
<dbReference type="EMBL" id="WXXP01000015">
    <property type="protein sequence ID" value="NEK53617.1"/>
    <property type="molecule type" value="Genomic_DNA"/>
</dbReference>
<protein>
    <recommendedName>
        <fullName evidence="2">Transposase-like Mu C-terminal domain-containing protein</fullName>
    </recommendedName>
</protein>
<dbReference type="InterPro" id="IPR036397">
    <property type="entry name" value="RNaseH_sf"/>
</dbReference>
<proteinExistence type="predicted"/>
<feature type="domain" description="Transposase-like Mu C-terminal" evidence="2">
    <location>
        <begin position="525"/>
        <end position="577"/>
    </location>
</feature>
<reference evidence="3 4" key="1">
    <citation type="submission" date="2020-01" db="EMBL/GenBank/DDBJ databases">
        <title>Rhizobium genotypes associated with high levels of biological nitrogen fixation by grain legumes in a temperate-maritime cropping system.</title>
        <authorList>
            <person name="Maluk M."/>
            <person name="Francesc Ferrando Molina F."/>
            <person name="Lopez Del Egido L."/>
            <person name="Lafos M."/>
            <person name="Langarica-Fuentes A."/>
            <person name="Gebre Yohannes G."/>
            <person name="Young M.W."/>
            <person name="Martin P."/>
            <person name="Gantlett R."/>
            <person name="Kenicer G."/>
            <person name="Hawes C."/>
            <person name="Begg G.S."/>
            <person name="Quilliam R.S."/>
            <person name="Squire G.R."/>
            <person name="Poole P.S."/>
            <person name="Young P.W."/>
            <person name="Iannetta P.M."/>
            <person name="James E.K."/>
        </authorList>
    </citation>
    <scope>NUCLEOTIDE SEQUENCE [LARGE SCALE GENOMIC DNA]</scope>
    <source>
        <strain evidence="3 4">JHI944</strain>
    </source>
</reference>
<accession>A0A6P0DMQ4</accession>
<feature type="region of interest" description="Disordered" evidence="1">
    <location>
        <begin position="690"/>
        <end position="755"/>
    </location>
</feature>
<organism evidence="3 4">
    <name type="scientific">Rhizobium leguminosarum</name>
    <dbReference type="NCBI Taxonomy" id="384"/>
    <lineage>
        <taxon>Bacteria</taxon>
        <taxon>Pseudomonadati</taxon>
        <taxon>Pseudomonadota</taxon>
        <taxon>Alphaproteobacteria</taxon>
        <taxon>Hyphomicrobiales</taxon>
        <taxon>Rhizobiaceae</taxon>
        <taxon>Rhizobium/Agrobacterium group</taxon>
        <taxon>Rhizobium</taxon>
    </lineage>
</organism>
<name>A0A6P0DMQ4_RHILE</name>
<evidence type="ECO:0000259" key="2">
    <source>
        <dbReference type="Pfam" id="PF09299"/>
    </source>
</evidence>
<dbReference type="Pfam" id="PF09299">
    <property type="entry name" value="Mu-transpos_C"/>
    <property type="match status" value="1"/>
</dbReference>
<sequence length="755" mass="85912">MASNPFGFGPYDRIFLDEVEITIEVDGRDKKAFVRKEGDQRPFIMDNDEIKAALDVGDLVVERNFNDPRRKDLLATTASYVRDLPKRQQEKVGHKLFWIMLLRQMREEMDGIPQDRRPTIMSEIRGRFIHDYKEMKKLAEINEDTRTHYNKLPAIGEPPPYDTVEKWSVKLNKAGGDARALIDGRGSAERVSKFSEEERHLQGRFVWRVCSITEPNVDYLFSVMKAVERRLNKLRPSGMQLDLGGRTTFYNRVNALPDFAIYLGQNGEAKAKAKYNIVIGKDRGLPMDLVEADECRLDIVTLLKIIDVWEDLTEEEQEAYEKAQARFWASAVVDHATGFFLSFRLHVRNPSVHTARAAFELVAINKNQIAKNAGCKSDWSAAVGLRKVRLDCAAWYASDAVITTITDACGSKLHPPVKKPWLRGTMERIFGILSGLTLQPFSGRTFSDVVKRGDRDPRKGASVDPMMLEAVFIRAIVDIYHNKRSTGKLGGMSRRQAWNEGCELKPPPPPPTGWHRRNIYGLNLDRVITSEGIEIMGFFYRSLEIQQMRRDRTGVKVNIRIDLWDLGEITAYDETGNSYRVPARLDRMKGMSYYKATALLHELQVIDVEYTNRTLEHVDAAIEAIDNYADVARMTHSIATPIITEEHVARVQKHITRPLRVVEESEYTRELSAQDYSMVPFLADAWGINDEPEPDDLEVAKSQSAAAVAEKYGETGKSRRKKSKEEPAPNDDAVSADEPPRQSSPIFSARYTEEH</sequence>